<evidence type="ECO:0000313" key="2">
    <source>
        <dbReference type="Proteomes" id="UP001153269"/>
    </source>
</evidence>
<proteinExistence type="predicted"/>
<evidence type="ECO:0000313" key="1">
    <source>
        <dbReference type="EMBL" id="CAB1415548.1"/>
    </source>
</evidence>
<keyword evidence="2" id="KW-1185">Reference proteome</keyword>
<dbReference type="EMBL" id="CADEAL010000160">
    <property type="protein sequence ID" value="CAB1415548.1"/>
    <property type="molecule type" value="Genomic_DNA"/>
</dbReference>
<feature type="non-terminal residue" evidence="1">
    <location>
        <position position="204"/>
    </location>
</feature>
<sequence length="204" mass="22575">AELVGGVTCLCSTLPVSHTSSSGQLSTPVSALAAFKPAPVSASPSVFDHEFRLFPPDYAPALLCGYTAQHWTCLPASSSCSYRSYRSANGALPYLTERYRSYQRYRSYWSANGALPDLTECYRSYQSSNGALPDLTERYRSYRSANGALRDLTECYRSYQSSNGALPDLTERYRSYQSSNGALPDLTERYRSYRSANGALPELL</sequence>
<protein>
    <submittedName>
        <fullName evidence="1">Uncharacterized protein</fullName>
    </submittedName>
</protein>
<dbReference type="AlphaFoldDB" id="A0A9N7Y7I8"/>
<organism evidence="1 2">
    <name type="scientific">Pleuronectes platessa</name>
    <name type="common">European plaice</name>
    <dbReference type="NCBI Taxonomy" id="8262"/>
    <lineage>
        <taxon>Eukaryota</taxon>
        <taxon>Metazoa</taxon>
        <taxon>Chordata</taxon>
        <taxon>Craniata</taxon>
        <taxon>Vertebrata</taxon>
        <taxon>Euteleostomi</taxon>
        <taxon>Actinopterygii</taxon>
        <taxon>Neopterygii</taxon>
        <taxon>Teleostei</taxon>
        <taxon>Neoteleostei</taxon>
        <taxon>Acanthomorphata</taxon>
        <taxon>Carangaria</taxon>
        <taxon>Pleuronectiformes</taxon>
        <taxon>Pleuronectoidei</taxon>
        <taxon>Pleuronectidae</taxon>
        <taxon>Pleuronectes</taxon>
    </lineage>
</organism>
<dbReference type="Proteomes" id="UP001153269">
    <property type="component" value="Unassembled WGS sequence"/>
</dbReference>
<comment type="caution">
    <text evidence="1">The sequence shown here is derived from an EMBL/GenBank/DDBJ whole genome shotgun (WGS) entry which is preliminary data.</text>
</comment>
<gene>
    <name evidence="1" type="ORF">PLEPLA_LOCUS3265</name>
</gene>
<name>A0A9N7Y7I8_PLEPL</name>
<reference evidence="1" key="1">
    <citation type="submission" date="2020-03" db="EMBL/GenBank/DDBJ databases">
        <authorList>
            <person name="Weist P."/>
        </authorList>
    </citation>
    <scope>NUCLEOTIDE SEQUENCE</scope>
</reference>
<accession>A0A9N7Y7I8</accession>